<proteinExistence type="predicted"/>
<sequence>MMTTKRRPARPLALLGTVAALLLVLSGCMKVDLQATFTTDDTVDGTMLVAIDKQLLETTGGSVDDVLGSDEDLFDNGKTTSEPYEEGDYVGRTYTFADVPLDEFGGDEEMQISHADGKFTVDGELDLSSSQLGESATGGEVTITFTFPGDVEEANGAIDGNSVTWAGEAGDVLEINAVASDSGNGFPILTLVWLLAGLVLLALVVVITVVLLRRRSSRREGLEPHPAYDAVPAAGDAAYGAAPPAAAPVGSMPPAGAVPPVAPPPVVAVPPAPPADVPSPPQAAAPSDEPAPAGPTDPAEPTDPTDPQRPQG</sequence>
<feature type="compositionally biased region" description="Low complexity" evidence="1">
    <location>
        <begin position="284"/>
        <end position="299"/>
    </location>
</feature>
<name>A0ABS5TW23_9CELL</name>
<comment type="caution">
    <text evidence="4">The sequence shown here is derived from an EMBL/GenBank/DDBJ whole genome shotgun (WGS) entry which is preliminary data.</text>
</comment>
<organism evidence="4 5">
    <name type="scientific">Cellulomonas fulva</name>
    <dbReference type="NCBI Taxonomy" id="2835530"/>
    <lineage>
        <taxon>Bacteria</taxon>
        <taxon>Bacillati</taxon>
        <taxon>Actinomycetota</taxon>
        <taxon>Actinomycetes</taxon>
        <taxon>Micrococcales</taxon>
        <taxon>Cellulomonadaceae</taxon>
        <taxon>Cellulomonas</taxon>
    </lineage>
</organism>
<keyword evidence="2" id="KW-1133">Transmembrane helix</keyword>
<evidence type="ECO:0000256" key="1">
    <source>
        <dbReference type="SAM" id="MobiDB-lite"/>
    </source>
</evidence>
<dbReference type="PROSITE" id="PS51257">
    <property type="entry name" value="PROKAR_LIPOPROTEIN"/>
    <property type="match status" value="1"/>
</dbReference>
<keyword evidence="2" id="KW-0472">Membrane</keyword>
<feature type="domain" description="LppM" evidence="3">
    <location>
        <begin position="30"/>
        <end position="180"/>
    </location>
</feature>
<keyword evidence="5" id="KW-1185">Reference proteome</keyword>
<evidence type="ECO:0000313" key="5">
    <source>
        <dbReference type="Proteomes" id="UP000722125"/>
    </source>
</evidence>
<dbReference type="Proteomes" id="UP000722125">
    <property type="component" value="Unassembled WGS sequence"/>
</dbReference>
<protein>
    <recommendedName>
        <fullName evidence="3">LppM domain-containing protein</fullName>
    </recommendedName>
</protein>
<dbReference type="RefSeq" id="WP_214346626.1">
    <property type="nucleotide sequence ID" value="NZ_JAHBOH010000001.1"/>
</dbReference>
<feature type="compositionally biased region" description="Pro residues" evidence="1">
    <location>
        <begin position="256"/>
        <end position="283"/>
    </location>
</feature>
<reference evidence="4 5" key="1">
    <citation type="submission" date="2021-05" db="EMBL/GenBank/DDBJ databases">
        <title>Description of Cellulomonas sp. DKR-3 sp. nov.</title>
        <authorList>
            <person name="Dahal R.H."/>
            <person name="Chaudhary D.K."/>
        </authorList>
    </citation>
    <scope>NUCLEOTIDE SEQUENCE [LARGE SCALE GENOMIC DNA]</scope>
    <source>
        <strain evidence="4 5">DKR-3</strain>
    </source>
</reference>
<keyword evidence="2" id="KW-0812">Transmembrane</keyword>
<accession>A0ABS5TW23</accession>
<feature type="transmembrane region" description="Helical" evidence="2">
    <location>
        <begin position="191"/>
        <end position="212"/>
    </location>
</feature>
<evidence type="ECO:0000256" key="2">
    <source>
        <dbReference type="SAM" id="Phobius"/>
    </source>
</evidence>
<dbReference type="InterPro" id="IPR053807">
    <property type="entry name" value="LppM"/>
</dbReference>
<feature type="region of interest" description="Disordered" evidence="1">
    <location>
        <begin position="243"/>
        <end position="312"/>
    </location>
</feature>
<dbReference type="EMBL" id="JAHBOH010000001">
    <property type="protein sequence ID" value="MBT0993313.1"/>
    <property type="molecule type" value="Genomic_DNA"/>
</dbReference>
<gene>
    <name evidence="4" type="ORF">KIN34_03305</name>
</gene>
<dbReference type="Pfam" id="PF21946">
    <property type="entry name" value="LppM"/>
    <property type="match status" value="1"/>
</dbReference>
<evidence type="ECO:0000259" key="3">
    <source>
        <dbReference type="Pfam" id="PF21946"/>
    </source>
</evidence>
<feature type="compositionally biased region" description="Low complexity" evidence="1">
    <location>
        <begin position="243"/>
        <end position="255"/>
    </location>
</feature>
<evidence type="ECO:0000313" key="4">
    <source>
        <dbReference type="EMBL" id="MBT0993313.1"/>
    </source>
</evidence>